<keyword evidence="1" id="KW-0812">Transmembrane</keyword>
<dbReference type="InterPro" id="IPR050245">
    <property type="entry name" value="PrsA_foldase"/>
</dbReference>
<evidence type="ECO:0000313" key="2">
    <source>
        <dbReference type="EMBL" id="OHA41284.1"/>
    </source>
</evidence>
<proteinExistence type="predicted"/>
<evidence type="ECO:0008006" key="4">
    <source>
        <dbReference type="Google" id="ProtNLM"/>
    </source>
</evidence>
<evidence type="ECO:0000256" key="1">
    <source>
        <dbReference type="SAM" id="Phobius"/>
    </source>
</evidence>
<protein>
    <recommendedName>
        <fullName evidence="4">PpiC domain-containing protein</fullName>
    </recommendedName>
</protein>
<dbReference type="Pfam" id="PF13624">
    <property type="entry name" value="SurA_N_3"/>
    <property type="match status" value="1"/>
</dbReference>
<gene>
    <name evidence="2" type="ORF">A3H68_00765</name>
</gene>
<dbReference type="PANTHER" id="PTHR47245:SF2">
    <property type="entry name" value="PEPTIDYL-PROLYL CIS-TRANS ISOMERASE HP_0175-RELATED"/>
    <property type="match status" value="1"/>
</dbReference>
<name>A0A1G2NYX6_9BACT</name>
<dbReference type="InterPro" id="IPR027304">
    <property type="entry name" value="Trigger_fact/SurA_dom_sf"/>
</dbReference>
<organism evidence="2 3">
    <name type="scientific">Candidatus Taylorbacteria bacterium RIFCSPLOWO2_02_FULL_46_40</name>
    <dbReference type="NCBI Taxonomy" id="1802329"/>
    <lineage>
        <taxon>Bacteria</taxon>
        <taxon>Candidatus Tayloriibacteriota</taxon>
    </lineage>
</organism>
<dbReference type="SUPFAM" id="SSF109998">
    <property type="entry name" value="Triger factor/SurA peptide-binding domain-like"/>
    <property type="match status" value="1"/>
</dbReference>
<dbReference type="Gene3D" id="1.10.4030.10">
    <property type="entry name" value="Porin chaperone SurA, peptide-binding domain"/>
    <property type="match status" value="1"/>
</dbReference>
<dbReference type="PANTHER" id="PTHR47245">
    <property type="entry name" value="PEPTIDYLPROLYL ISOMERASE"/>
    <property type="match status" value="1"/>
</dbReference>
<keyword evidence="1" id="KW-1133">Transmembrane helix</keyword>
<sequence>MSEESTGVSTPNVNVNVKGKGSFFRKLVWLIIIAAIIFGGYSLFQNQAKAVAIVNGEKITQGQYQKKFSQIQRYLESQGQSATSTEMAGLIGKQAIQDLVNETLLLQKAREENIEADAGVVDAQLKQTKSQFPDDAAYQKALSDQGYTEASFRETVRLQNIIQQYLTSNIDMSLATTTAAEIKQFYDQSTAGGGAVPPLEEVRTQIEAELLRQKQQNLISQYIAELTASSAIEILNSEDSE</sequence>
<evidence type="ECO:0000313" key="3">
    <source>
        <dbReference type="Proteomes" id="UP000176429"/>
    </source>
</evidence>
<dbReference type="AlphaFoldDB" id="A0A1G2NYX6"/>
<dbReference type="EMBL" id="MHSH01000032">
    <property type="protein sequence ID" value="OHA41284.1"/>
    <property type="molecule type" value="Genomic_DNA"/>
</dbReference>
<accession>A0A1G2NYX6</accession>
<keyword evidence="1" id="KW-0472">Membrane</keyword>
<dbReference type="Proteomes" id="UP000176429">
    <property type="component" value="Unassembled WGS sequence"/>
</dbReference>
<feature type="transmembrane region" description="Helical" evidence="1">
    <location>
        <begin position="27"/>
        <end position="44"/>
    </location>
</feature>
<reference evidence="2 3" key="1">
    <citation type="journal article" date="2016" name="Nat. Commun.">
        <title>Thousands of microbial genomes shed light on interconnected biogeochemical processes in an aquifer system.</title>
        <authorList>
            <person name="Anantharaman K."/>
            <person name="Brown C.T."/>
            <person name="Hug L.A."/>
            <person name="Sharon I."/>
            <person name="Castelle C.J."/>
            <person name="Probst A.J."/>
            <person name="Thomas B.C."/>
            <person name="Singh A."/>
            <person name="Wilkins M.J."/>
            <person name="Karaoz U."/>
            <person name="Brodie E.L."/>
            <person name="Williams K.H."/>
            <person name="Hubbard S.S."/>
            <person name="Banfield J.F."/>
        </authorList>
    </citation>
    <scope>NUCLEOTIDE SEQUENCE [LARGE SCALE GENOMIC DNA]</scope>
</reference>
<comment type="caution">
    <text evidence="2">The sequence shown here is derived from an EMBL/GenBank/DDBJ whole genome shotgun (WGS) entry which is preliminary data.</text>
</comment>